<sequence>MAESNWPETAPESANLVMPELCSYELARSNSDVASSLTAEISGDILHPSANATPDTCMAWTDEKHNKYLDSLEASFVQQLQQPRSFLAWRTEQNRSDKDISKKQQPVSVNKSSEQFAVLQDGRWQKRIFKNNQSLSYISTFNIQRMHSQRRAGKETSLLSADPKDCNQFQYEKEYLVRKRALCNRPASSSDQKAVNRCYHNSDSIDKDSAEGSGQNFVDEDCEHDPNGISLAKRLKTAVGDISSKEQIVPSGKFSSLGKSIISTSTFEGQANHEDSSKDFVNWSIHQLM</sequence>
<gene>
    <name evidence="1" type="ORF">ACH5RR_002239</name>
</gene>
<dbReference type="EMBL" id="JBJUIK010000001">
    <property type="protein sequence ID" value="KAL3538873.1"/>
    <property type="molecule type" value="Genomic_DNA"/>
</dbReference>
<evidence type="ECO:0000313" key="2">
    <source>
        <dbReference type="Proteomes" id="UP001630127"/>
    </source>
</evidence>
<dbReference type="AlphaFoldDB" id="A0ABD3B6C2"/>
<proteinExistence type="predicted"/>
<keyword evidence="2" id="KW-1185">Reference proteome</keyword>
<dbReference type="PANTHER" id="PTHR33676:SF3">
    <property type="entry name" value="COLD-REGULATED PROTEIN 27"/>
    <property type="match status" value="1"/>
</dbReference>
<evidence type="ECO:0000313" key="1">
    <source>
        <dbReference type="EMBL" id="KAL3538873.1"/>
    </source>
</evidence>
<dbReference type="InterPro" id="IPR044678">
    <property type="entry name" value="COR27/28"/>
</dbReference>
<protein>
    <submittedName>
        <fullName evidence="1">Uncharacterized protein</fullName>
    </submittedName>
</protein>
<reference evidence="1 2" key="1">
    <citation type="submission" date="2024-11" db="EMBL/GenBank/DDBJ databases">
        <title>A near-complete genome assembly of Cinchona calisaya.</title>
        <authorList>
            <person name="Lian D.C."/>
            <person name="Zhao X.W."/>
            <person name="Wei L."/>
        </authorList>
    </citation>
    <scope>NUCLEOTIDE SEQUENCE [LARGE SCALE GENOMIC DNA]</scope>
    <source>
        <tissue evidence="1">Nenye</tissue>
    </source>
</reference>
<dbReference type="PANTHER" id="PTHR33676">
    <property type="entry name" value="COLD REGULATED PROTEIN 27"/>
    <property type="match status" value="1"/>
</dbReference>
<accession>A0ABD3B6C2</accession>
<organism evidence="1 2">
    <name type="scientific">Cinchona calisaya</name>
    <dbReference type="NCBI Taxonomy" id="153742"/>
    <lineage>
        <taxon>Eukaryota</taxon>
        <taxon>Viridiplantae</taxon>
        <taxon>Streptophyta</taxon>
        <taxon>Embryophyta</taxon>
        <taxon>Tracheophyta</taxon>
        <taxon>Spermatophyta</taxon>
        <taxon>Magnoliopsida</taxon>
        <taxon>eudicotyledons</taxon>
        <taxon>Gunneridae</taxon>
        <taxon>Pentapetalae</taxon>
        <taxon>asterids</taxon>
        <taxon>lamiids</taxon>
        <taxon>Gentianales</taxon>
        <taxon>Rubiaceae</taxon>
        <taxon>Cinchonoideae</taxon>
        <taxon>Cinchoneae</taxon>
        <taxon>Cinchona</taxon>
    </lineage>
</organism>
<name>A0ABD3B6C2_9GENT</name>
<comment type="caution">
    <text evidence="1">The sequence shown here is derived from an EMBL/GenBank/DDBJ whole genome shotgun (WGS) entry which is preliminary data.</text>
</comment>
<dbReference type="Proteomes" id="UP001630127">
    <property type="component" value="Unassembled WGS sequence"/>
</dbReference>